<comment type="caution">
    <text evidence="1">The sequence shown here is derived from an EMBL/GenBank/DDBJ whole genome shotgun (WGS) entry which is preliminary data.</text>
</comment>
<keyword evidence="2" id="KW-1185">Reference proteome</keyword>
<name>A0A8H6KCB4_9PEZI</name>
<dbReference type="AlphaFoldDB" id="A0A8H6KCB4"/>
<reference evidence="1" key="1">
    <citation type="journal article" date="2020" name="Phytopathology">
        <title>Genome Sequence Resources of Colletotrichum truncatum, C. plurivorum, C. musicola, and C. sojae: Four Species Pathogenic to Soybean (Glycine max).</title>
        <authorList>
            <person name="Rogerio F."/>
            <person name="Boufleur T.R."/>
            <person name="Ciampi-Guillardi M."/>
            <person name="Sukno S.A."/>
            <person name="Thon M.R."/>
            <person name="Massola Junior N.S."/>
            <person name="Baroncelli R."/>
        </authorList>
    </citation>
    <scope>NUCLEOTIDE SEQUENCE</scope>
    <source>
        <strain evidence="1">LFN0074</strain>
    </source>
</reference>
<accession>A0A8H6KCB4</accession>
<dbReference type="EMBL" id="WIGM01000337">
    <property type="protein sequence ID" value="KAF6828465.1"/>
    <property type="molecule type" value="Genomic_DNA"/>
</dbReference>
<protein>
    <submittedName>
        <fullName evidence="1">Had-superfamily subfamily variant 1</fullName>
    </submittedName>
</protein>
<proteinExistence type="predicted"/>
<organism evidence="1 2">
    <name type="scientific">Colletotrichum musicola</name>
    <dbReference type="NCBI Taxonomy" id="2175873"/>
    <lineage>
        <taxon>Eukaryota</taxon>
        <taxon>Fungi</taxon>
        <taxon>Dikarya</taxon>
        <taxon>Ascomycota</taxon>
        <taxon>Pezizomycotina</taxon>
        <taxon>Sordariomycetes</taxon>
        <taxon>Hypocreomycetidae</taxon>
        <taxon>Glomerellales</taxon>
        <taxon>Glomerellaceae</taxon>
        <taxon>Colletotrichum</taxon>
        <taxon>Colletotrichum orchidearum species complex</taxon>
    </lineage>
</organism>
<evidence type="ECO:0000313" key="2">
    <source>
        <dbReference type="Proteomes" id="UP000639643"/>
    </source>
</evidence>
<sequence>MLAKAMAGVFQGVAENDYPDAISRVSSMIQTTAKIASSIDETIRYEYHELIFTADANTEGRLRKLIRVLQAYFNELMWDSPRTALRRLRTAMFILGDLEGIRDSIVVEVDGIDLKDENDEDI</sequence>
<evidence type="ECO:0000313" key="1">
    <source>
        <dbReference type="EMBL" id="KAF6828465.1"/>
    </source>
</evidence>
<dbReference type="Proteomes" id="UP000639643">
    <property type="component" value="Unassembled WGS sequence"/>
</dbReference>
<gene>
    <name evidence="1" type="ORF">CMUS01_08564</name>
</gene>